<keyword evidence="9 17" id="KW-1133">Transmembrane helix</keyword>
<dbReference type="FunFam" id="2.60.40.10:FF:001407">
    <property type="entry name" value="Plexin A, isoform B"/>
    <property type="match status" value="1"/>
</dbReference>
<dbReference type="OrthoDB" id="125363at2759"/>
<dbReference type="EMBL" id="CAEY01001080">
    <property type="status" value="NOT_ANNOTATED_CDS"/>
    <property type="molecule type" value="Genomic_DNA"/>
</dbReference>
<evidence type="ECO:0000256" key="15">
    <source>
        <dbReference type="SAM" id="Coils"/>
    </source>
</evidence>
<dbReference type="InterPro" id="IPR031148">
    <property type="entry name" value="Plexin"/>
</dbReference>
<dbReference type="InterPro" id="IPR002165">
    <property type="entry name" value="Plexin_repeat"/>
</dbReference>
<accession>T1L4E3</accession>
<dbReference type="Gene3D" id="2.60.40.10">
    <property type="entry name" value="Immunoglobulins"/>
    <property type="match status" value="5"/>
</dbReference>
<evidence type="ECO:0000256" key="1">
    <source>
        <dbReference type="ARBA" id="ARBA00004251"/>
    </source>
</evidence>
<dbReference type="GO" id="GO:0120025">
    <property type="term" value="C:plasma membrane bounded cell projection"/>
    <property type="evidence" value="ECO:0007669"/>
    <property type="project" value="UniProtKB-ARBA"/>
</dbReference>
<feature type="compositionally biased region" description="Basic residues" evidence="16">
    <location>
        <begin position="52"/>
        <end position="77"/>
    </location>
</feature>
<dbReference type="FunFam" id="1.10.506.10:FF:000027">
    <property type="entry name" value="Plexin A, isoform B"/>
    <property type="match status" value="1"/>
</dbReference>
<dbReference type="InterPro" id="IPR015943">
    <property type="entry name" value="WD40/YVTN_repeat-like_dom_sf"/>
</dbReference>
<keyword evidence="11" id="KW-1015">Disulfide bond</keyword>
<evidence type="ECO:0000256" key="13">
    <source>
        <dbReference type="ARBA" id="ARBA00023180"/>
    </source>
</evidence>
<dbReference type="CDD" id="cd11236">
    <property type="entry name" value="Sema_plexin_like"/>
    <property type="match status" value="1"/>
</dbReference>
<dbReference type="FunFam" id="1.10.506.10:FF:000005">
    <property type="entry name" value="Plexin A1"/>
    <property type="match status" value="1"/>
</dbReference>
<dbReference type="SUPFAM" id="SSF48350">
    <property type="entry name" value="GTPase activation domain, GAP"/>
    <property type="match status" value="1"/>
</dbReference>
<dbReference type="SMART" id="SM00423">
    <property type="entry name" value="PSI"/>
    <property type="match status" value="3"/>
</dbReference>
<keyword evidence="10 17" id="KW-0472">Membrane</keyword>
<evidence type="ECO:0000256" key="6">
    <source>
        <dbReference type="ARBA" id="ARBA00022729"/>
    </source>
</evidence>
<dbReference type="InterPro" id="IPR002909">
    <property type="entry name" value="IPT_dom"/>
</dbReference>
<dbReference type="Pfam" id="PF01403">
    <property type="entry name" value="Sema"/>
    <property type="match status" value="1"/>
</dbReference>
<dbReference type="Gene3D" id="3.10.20.90">
    <property type="entry name" value="Phosphatidylinositol 3-kinase Catalytic Subunit, Chain A, domain 1"/>
    <property type="match status" value="1"/>
</dbReference>
<dbReference type="CDD" id="cd00603">
    <property type="entry name" value="IPT_PCSR"/>
    <property type="match status" value="1"/>
</dbReference>
<dbReference type="PANTHER" id="PTHR22625:SF70">
    <property type="entry name" value="PLEXIN A, ISOFORM A"/>
    <property type="match status" value="1"/>
</dbReference>
<evidence type="ECO:0000256" key="16">
    <source>
        <dbReference type="SAM" id="MobiDB-lite"/>
    </source>
</evidence>
<name>T1L4E3_TETUR</name>
<dbReference type="PROSITE" id="PS51004">
    <property type="entry name" value="SEMA"/>
    <property type="match status" value="1"/>
</dbReference>
<dbReference type="GO" id="GO:0017154">
    <property type="term" value="F:semaphorin receptor activity"/>
    <property type="evidence" value="ECO:0007669"/>
    <property type="project" value="InterPro"/>
</dbReference>
<dbReference type="GO" id="GO:0009653">
    <property type="term" value="P:anatomical structure morphogenesis"/>
    <property type="evidence" value="ECO:0007669"/>
    <property type="project" value="UniProtKB-ARBA"/>
</dbReference>
<keyword evidence="12" id="KW-0675">Receptor</keyword>
<feature type="transmembrane region" description="Helical" evidence="17">
    <location>
        <begin position="1377"/>
        <end position="1399"/>
    </location>
</feature>
<dbReference type="Pfam" id="PF01437">
    <property type="entry name" value="PSI"/>
    <property type="match status" value="2"/>
</dbReference>
<dbReference type="SMART" id="SM00429">
    <property type="entry name" value="IPT"/>
    <property type="match status" value="3"/>
</dbReference>
<dbReference type="Pfam" id="PF24479">
    <property type="entry name" value="PSI_PlexinA-B"/>
    <property type="match status" value="1"/>
</dbReference>
<dbReference type="InterPro" id="IPR041362">
    <property type="entry name" value="TIG2_plexin"/>
</dbReference>
<dbReference type="InterPro" id="IPR013548">
    <property type="entry name" value="Plexin_cytoplasmic_RasGAP_dom"/>
</dbReference>
<keyword evidence="3" id="KW-0217">Developmental protein</keyword>
<dbReference type="Proteomes" id="UP000015104">
    <property type="component" value="Unassembled WGS sequence"/>
</dbReference>
<dbReference type="GO" id="GO:0030334">
    <property type="term" value="P:regulation of cell migration"/>
    <property type="evidence" value="ECO:0007669"/>
    <property type="project" value="TreeGrafter"/>
</dbReference>
<evidence type="ECO:0000256" key="11">
    <source>
        <dbReference type="ARBA" id="ARBA00023157"/>
    </source>
</evidence>
<evidence type="ECO:0000259" key="18">
    <source>
        <dbReference type="PROSITE" id="PS51004"/>
    </source>
</evidence>
<dbReference type="Pfam" id="PF20170">
    <property type="entry name" value="Plexin_RBD"/>
    <property type="match status" value="1"/>
</dbReference>
<dbReference type="InterPro" id="IPR013783">
    <property type="entry name" value="Ig-like_fold"/>
</dbReference>
<dbReference type="KEGG" id="tut:107370198"/>
<feature type="domain" description="Sema" evidence="18">
    <location>
        <begin position="117"/>
        <end position="591"/>
    </location>
</feature>
<dbReference type="Pfam" id="PF01833">
    <property type="entry name" value="TIG"/>
    <property type="match status" value="3"/>
</dbReference>
<dbReference type="OMA" id="KYNEQLM"/>
<evidence type="ECO:0000313" key="19">
    <source>
        <dbReference type="EnsemblMetazoa" id="tetur38g00490.1"/>
    </source>
</evidence>
<feature type="region of interest" description="Disordered" evidence="16">
    <location>
        <begin position="16"/>
        <end position="85"/>
    </location>
</feature>
<dbReference type="SUPFAM" id="SSF101912">
    <property type="entry name" value="Sema domain"/>
    <property type="match status" value="1"/>
</dbReference>
<dbReference type="PANTHER" id="PTHR22625">
    <property type="entry name" value="PLEXIN"/>
    <property type="match status" value="1"/>
</dbReference>
<keyword evidence="6" id="KW-0732">Signal</keyword>
<comment type="similarity">
    <text evidence="2">Belongs to the plexin family.</text>
</comment>
<dbReference type="FunFam" id="2.60.40.10:FF:000728">
    <property type="entry name" value="Plexin D1"/>
    <property type="match status" value="1"/>
</dbReference>
<dbReference type="FunFam" id="2.60.40.10:FF:000320">
    <property type="entry name" value="Plexin A1"/>
    <property type="match status" value="1"/>
</dbReference>
<feature type="transmembrane region" description="Helical" evidence="17">
    <location>
        <begin position="99"/>
        <end position="120"/>
    </location>
</feature>
<reference evidence="20" key="1">
    <citation type="submission" date="2011-08" db="EMBL/GenBank/DDBJ databases">
        <authorList>
            <person name="Rombauts S."/>
        </authorList>
    </citation>
    <scope>NUCLEOTIDE SEQUENCE</scope>
    <source>
        <strain evidence="20">London</strain>
    </source>
</reference>
<dbReference type="Gene3D" id="2.130.10.10">
    <property type="entry name" value="YVTN repeat-like/Quinoprotein amine dehydrogenase"/>
    <property type="match status" value="1"/>
</dbReference>
<dbReference type="GO" id="GO:0005886">
    <property type="term" value="C:plasma membrane"/>
    <property type="evidence" value="ECO:0007669"/>
    <property type="project" value="UniProtKB-SubCell"/>
</dbReference>
<dbReference type="InterPro" id="IPR041019">
    <property type="entry name" value="TIG1_plexin"/>
</dbReference>
<keyword evidence="20" id="KW-1185">Reference proteome</keyword>
<sequence length="2045" mass="230322">MSLLHQVYSRFNQQDHLYQDPDPYHHPPDKQHHKHYKHQKTDHIDQSSSNQHYRHQKYHHPHNQRHDLCHHHPHKSSKPSTSTLNNHHLHNHCRHFQPLIFMFSLVYIVIIFSTRLVLFVDCQPRTIPATNSSYAAFEDVNNIKFNHLTVNDYTGQVYIGAVNRIYQLNSNLRLETSVEMGPRPDSAECPVTRNCPGIRLKPTNYWNKALVIDYPKSQLISCGSLFQGVCSVHRSENISIHETPANESVVANNATASTVAFIAPGPSSLTRMHVLYVGVSYTGNGPYGSDVPTVSSRSLDSSNMFLVAATGVTTGTRLLVNSLARDRYPISYVYGFSYQGFSYFVTFQKKTSESPKPFISKLVRICQKDLHYYSYTEVPLVCKSDEHDYNLAQAAYVGNPGSELAVSLGITAQDKVLFVVFAKSLDKGDVYNQPDTKSALCVYALSAVHRKFTQNIQHCFNGNGNQGLDFVNPTKDCELTQVQINDDFCGLDVNTPLGGTMPIEASPAITYHNVLLTSVAATSTHDYTVAFLGTSTGYLKKTVVETVTSAFEYATLLIDEGSAINSDMLFSSTNKNYLYVMTEKRVTMLKVQECQIYRTCSECLGARDPYCGWCSLENKCSLRSDCAEAAADPLYWLSYKSGKCTTITHVSPAQLQRTTTRTLGLFIDNLPALDGQFFCAFTAFGKTRITNATRSVHGINCPTPPTDTLPQIPPGSHHFTAKLSVRMKTGPDFVATNFTFYDCSSYLSCTQCVSSPFPCDWCVGGHRCTHDTGENCRNDILVTGLRSIGPSIRSGPGFCPRVNATSAISSEVLAPSGSSQRIQVKVENIPQFIVSTRFICQFNIEGRVKQVPAQLLGDTIYCDQMKFQYSTNAPNITAAFAVIWDGAKPLDNPQNIHVIVYQCQGMADNCGMCLELPDKYNCGWCHDQCDVEEKCTERAKDNQLAWLNKQQTCPDPQIVDFFPKSGPWEGGTNITIEGINLGRNFEDIGNGVHVAHEQNGVTIGLINCVPFKERYVKTSRITCQIREPNITRVMANSIAGPVVVKVQNDYTAKSSEYFHFVSPLITSIDPISGPKSGGTRLKIWGLHMNAGSSVSAYLGDLPCEVISRDQNLVECMTSARVEPGEERVRVKFDYGVRTFESYHFSYVPDPTISTVESGSGQKYVPKGIPSGGIRIFVKGTHLKSVRNPMLYVEVDGVKYNSTCVAETDADMKCKSPSVPLDKIKFSDSDDYLELHYGFIMDAVPSVMDLTKRRYNPFTKFRMFRNPEYHNFNEPKRIKYYKSDYLTINGKNLDRASQEADVVVKIGSKYCDVTSLSRSQLTCRPPTSQPPAMRANGESDDGAIPDVVVMVGDTLNYTIGKLSYERPPSPDANLPKPVVIAVIIGTCILIVIVIVILIAYKRKSTESNRVLRSMQEQMDVLELRVASECKEAFAELQTEMTDLTGEMTATRIPFHEYRIYAIKVLFPNDNEHPVLRDMDLDPVRRASIEKGLKSFGQLIMNKTFLLLFIRTLESNRNFSMRDRVNVASYIMVALQGKMEYCTDILKTLLADLIERCMEGKSHPKLLLRRTESVAEKMLSSWFTFLLYKFLRECAGEPLYLLYRAIKQQVDKGPVDAITSEARYSLSEEKLIRQSIEYKPLTVYVVMSSQSVNQYVSGIDQIIGQGENIEIPVKVLDCDTITQIKEKCLDAIYRNVPYSLRPSKDDLDLEWRTGQSGRLILSDEDATSKFDGEWKRVNTLAHYRVSDGASLSLVPRQSSMYNLPILSEKMDKHKYETLNFGGYNKTCSPPLSRATSPLNHDLENGYKIWHLVRHHDSEQNKDERNNRLVTEIYLTRLLSTKGTLQKFVDDLFETIFSIANRGSALPLAIKYMFDFLDDQAINHGITDLETVHTWKSNSLPLRFWVNLIKNPNFVFDINKSNIVDSCLSVVAQTFMDACSKSDHRLGKDSPSSKLLYAKDIPIYKDWVESYYQNIKMMPAISDQDMNSMLAQESRLHAHEFNTNVALQELYNFAVKYNDQLMLTLQEDEFSVNHKLAYRLDQVHAMIS</sequence>
<comment type="subcellular location">
    <subcellularLocation>
        <location evidence="1">Cell membrane</location>
        <topology evidence="1">Single-pass type I membrane protein</topology>
    </subcellularLocation>
</comment>
<evidence type="ECO:0000256" key="14">
    <source>
        <dbReference type="PROSITE-ProRule" id="PRU00352"/>
    </source>
</evidence>
<dbReference type="SUPFAM" id="SSF81296">
    <property type="entry name" value="E set domains"/>
    <property type="match status" value="4"/>
</dbReference>
<dbReference type="Gene3D" id="1.10.506.10">
    <property type="entry name" value="GTPase Activation - p120gap, domain 1"/>
    <property type="match status" value="2"/>
</dbReference>
<protein>
    <recommendedName>
        <fullName evidence="18">Sema domain-containing protein</fullName>
    </recommendedName>
</protein>
<evidence type="ECO:0000256" key="10">
    <source>
        <dbReference type="ARBA" id="ARBA00023136"/>
    </source>
</evidence>
<dbReference type="InterPro" id="IPR016201">
    <property type="entry name" value="PSI"/>
</dbReference>
<dbReference type="InterPro" id="IPR046800">
    <property type="entry name" value="Plexin_RBD"/>
</dbReference>
<keyword evidence="7" id="KW-0677">Repeat</keyword>
<reference evidence="19" key="2">
    <citation type="submission" date="2015-06" db="UniProtKB">
        <authorList>
            <consortium name="EnsemblMetazoa"/>
        </authorList>
    </citation>
    <scope>IDENTIFICATION</scope>
</reference>
<organism evidence="19 20">
    <name type="scientific">Tetranychus urticae</name>
    <name type="common">Two-spotted spider mite</name>
    <dbReference type="NCBI Taxonomy" id="32264"/>
    <lineage>
        <taxon>Eukaryota</taxon>
        <taxon>Metazoa</taxon>
        <taxon>Ecdysozoa</taxon>
        <taxon>Arthropoda</taxon>
        <taxon>Chelicerata</taxon>
        <taxon>Arachnida</taxon>
        <taxon>Acari</taxon>
        <taxon>Acariformes</taxon>
        <taxon>Trombidiformes</taxon>
        <taxon>Prostigmata</taxon>
        <taxon>Eleutherengona</taxon>
        <taxon>Raphignathae</taxon>
        <taxon>Tetranychoidea</taxon>
        <taxon>Tetranychidae</taxon>
        <taxon>Tetranychus</taxon>
    </lineage>
</organism>
<proteinExistence type="inferred from homology"/>
<dbReference type="InterPro" id="IPR014756">
    <property type="entry name" value="Ig_E-set"/>
</dbReference>
<dbReference type="InterPro" id="IPR001627">
    <property type="entry name" value="Semap_dom"/>
</dbReference>
<evidence type="ECO:0000256" key="7">
    <source>
        <dbReference type="ARBA" id="ARBA00022737"/>
    </source>
</evidence>
<evidence type="ECO:0000256" key="3">
    <source>
        <dbReference type="ARBA" id="ARBA00022473"/>
    </source>
</evidence>
<dbReference type="STRING" id="32264.T1L4E3"/>
<dbReference type="Pfam" id="PF08337">
    <property type="entry name" value="Plexin_cytopl"/>
    <property type="match status" value="1"/>
</dbReference>
<keyword evidence="8" id="KW-0524">Neurogenesis</keyword>
<evidence type="ECO:0000256" key="17">
    <source>
        <dbReference type="SAM" id="Phobius"/>
    </source>
</evidence>
<keyword evidence="5 17" id="KW-0812">Transmembrane</keyword>
<evidence type="ECO:0000256" key="5">
    <source>
        <dbReference type="ARBA" id="ARBA00022692"/>
    </source>
</evidence>
<evidence type="ECO:0000256" key="8">
    <source>
        <dbReference type="ARBA" id="ARBA00022902"/>
    </source>
</evidence>
<evidence type="ECO:0000256" key="2">
    <source>
        <dbReference type="ARBA" id="ARBA00010297"/>
    </source>
</evidence>
<dbReference type="eggNOG" id="KOG3610">
    <property type="taxonomic scope" value="Eukaryota"/>
</dbReference>
<dbReference type="InterPro" id="IPR008936">
    <property type="entry name" value="Rho_GTPase_activation_prot"/>
</dbReference>
<dbReference type="GO" id="GO:0007399">
    <property type="term" value="P:nervous system development"/>
    <property type="evidence" value="ECO:0007669"/>
    <property type="project" value="UniProtKB-KW"/>
</dbReference>
<keyword evidence="4" id="KW-1003">Cell membrane</keyword>
<evidence type="ECO:0000256" key="9">
    <source>
        <dbReference type="ARBA" id="ARBA00022989"/>
    </source>
</evidence>
<feature type="coiled-coil region" evidence="15">
    <location>
        <begin position="1410"/>
        <end position="1445"/>
    </location>
</feature>
<dbReference type="InterPro" id="IPR036352">
    <property type="entry name" value="Semap_dom_sf"/>
</dbReference>
<keyword evidence="13" id="KW-0325">Glycoprotein</keyword>
<evidence type="ECO:0000313" key="20">
    <source>
        <dbReference type="Proteomes" id="UP000015104"/>
    </source>
</evidence>
<dbReference type="CDD" id="cd12790">
    <property type="entry name" value="RasGAP_plexin_A"/>
    <property type="match status" value="1"/>
</dbReference>
<evidence type="ECO:0000256" key="4">
    <source>
        <dbReference type="ARBA" id="ARBA00022475"/>
    </source>
</evidence>
<dbReference type="GO" id="GO:0002116">
    <property type="term" value="C:semaphorin receptor complex"/>
    <property type="evidence" value="ECO:0007669"/>
    <property type="project" value="TreeGrafter"/>
</dbReference>
<evidence type="ECO:0000256" key="12">
    <source>
        <dbReference type="ARBA" id="ARBA00023170"/>
    </source>
</evidence>
<dbReference type="Pfam" id="PF18020">
    <property type="entry name" value="TIG_2"/>
    <property type="match status" value="1"/>
</dbReference>
<keyword evidence="15" id="KW-0175">Coiled coil</keyword>
<dbReference type="FunFam" id="2.130.10.10:FF:000451">
    <property type="entry name" value="Plexin A4, B"/>
    <property type="match status" value="1"/>
</dbReference>
<gene>
    <name evidence="19" type="primary">107370198</name>
</gene>
<feature type="compositionally biased region" description="Basic and acidic residues" evidence="16">
    <location>
        <begin position="17"/>
        <end position="30"/>
    </location>
</feature>
<dbReference type="SUPFAM" id="SSF103575">
    <property type="entry name" value="Plexin repeat"/>
    <property type="match status" value="2"/>
</dbReference>
<dbReference type="Pfam" id="PF17960">
    <property type="entry name" value="TIG_plexin"/>
    <property type="match status" value="1"/>
</dbReference>
<dbReference type="SMART" id="SM00630">
    <property type="entry name" value="Sema"/>
    <property type="match status" value="1"/>
</dbReference>
<comment type="caution">
    <text evidence="14">Lacks conserved residue(s) required for the propagation of feature annotation.</text>
</comment>
<dbReference type="EnsemblMetazoa" id="tetur38g00490.1">
    <property type="protein sequence ID" value="tetur38g00490.1"/>
    <property type="gene ID" value="tetur38g00490"/>
</dbReference>
<dbReference type="HOGENOM" id="CLU_001436_2_0_1"/>